<dbReference type="PROSITE" id="PS51257">
    <property type="entry name" value="PROKAR_LIPOPROTEIN"/>
    <property type="match status" value="1"/>
</dbReference>
<comment type="similarity">
    <text evidence="3">Belongs to the RimP family.</text>
</comment>
<dbReference type="Gene3D" id="3.30.300.70">
    <property type="entry name" value="RimP-like superfamily, N-terminal"/>
    <property type="match status" value="1"/>
</dbReference>
<dbReference type="PANTHER" id="PTHR33867">
    <property type="entry name" value="RIBOSOME MATURATION FACTOR RIMP"/>
    <property type="match status" value="1"/>
</dbReference>
<accession>A0AAN1WGY8</accession>
<dbReference type="InterPro" id="IPR028998">
    <property type="entry name" value="RimP_C"/>
</dbReference>
<organism evidence="6 7">
    <name type="scientific">Marinagarivorans cellulosilyticus</name>
    <dbReference type="NCBI Taxonomy" id="2721545"/>
    <lineage>
        <taxon>Bacteria</taxon>
        <taxon>Pseudomonadati</taxon>
        <taxon>Pseudomonadota</taxon>
        <taxon>Gammaproteobacteria</taxon>
        <taxon>Cellvibrionales</taxon>
        <taxon>Cellvibrionaceae</taxon>
        <taxon>Marinagarivorans</taxon>
    </lineage>
</organism>
<dbReference type="Pfam" id="PF02576">
    <property type="entry name" value="RimP_N"/>
    <property type="match status" value="1"/>
</dbReference>
<feature type="domain" description="Ribosome maturation factor RimP N-terminal" evidence="4">
    <location>
        <begin position="11"/>
        <end position="84"/>
    </location>
</feature>
<dbReference type="CDD" id="cd01734">
    <property type="entry name" value="YlxS_C"/>
    <property type="match status" value="1"/>
</dbReference>
<dbReference type="PANTHER" id="PTHR33867:SF1">
    <property type="entry name" value="RIBOSOME MATURATION FACTOR RIMP"/>
    <property type="match status" value="1"/>
</dbReference>
<dbReference type="InterPro" id="IPR036847">
    <property type="entry name" value="RimP_C_sf"/>
</dbReference>
<protein>
    <recommendedName>
        <fullName evidence="3">Ribosome maturation factor RimP</fullName>
    </recommendedName>
</protein>
<proteinExistence type="inferred from homology"/>
<dbReference type="SUPFAM" id="SSF75420">
    <property type="entry name" value="YhbC-like, N-terminal domain"/>
    <property type="match status" value="1"/>
</dbReference>
<reference evidence="6 7" key="1">
    <citation type="journal article" date="2022" name="IScience">
        <title>An ultrasensitive nanofiber-based assay for enzymatic hydrolysis and deep-sea microbial degradation of cellulose.</title>
        <authorList>
            <person name="Tsudome M."/>
            <person name="Tachioka M."/>
            <person name="Miyazaki M."/>
            <person name="Uchimura K."/>
            <person name="Tsuda M."/>
            <person name="Takaki Y."/>
            <person name="Deguchi S."/>
        </authorList>
    </citation>
    <scope>NUCLEOTIDE SEQUENCE [LARGE SCALE GENOMIC DNA]</scope>
    <source>
        <strain evidence="6 7">GE09</strain>
    </source>
</reference>
<dbReference type="SUPFAM" id="SSF74942">
    <property type="entry name" value="YhbC-like, C-terminal domain"/>
    <property type="match status" value="1"/>
</dbReference>
<evidence type="ECO:0000313" key="7">
    <source>
        <dbReference type="Proteomes" id="UP001320119"/>
    </source>
</evidence>
<dbReference type="NCBIfam" id="NF000927">
    <property type="entry name" value="PRK00092.1-1"/>
    <property type="match status" value="1"/>
</dbReference>
<evidence type="ECO:0000256" key="2">
    <source>
        <dbReference type="ARBA" id="ARBA00022517"/>
    </source>
</evidence>
<dbReference type="Proteomes" id="UP001320119">
    <property type="component" value="Chromosome"/>
</dbReference>
<evidence type="ECO:0000313" key="6">
    <source>
        <dbReference type="EMBL" id="BCD97420.1"/>
    </source>
</evidence>
<comment type="function">
    <text evidence="3">Required for maturation of 30S ribosomal subunits.</text>
</comment>
<keyword evidence="2 3" id="KW-0690">Ribosome biogenesis</keyword>
<sequence>MASIQQRLEDLLGPVVASLGCELWGLEYMPQGKHRAVLRIYIDKPEGIGVEDCENVSRQSSSVLDVEDPISGEYVLEVSSPGMDRPLFKLEQFALSVGEKASIRLRIAFDGRRNFKGLLKGVENDEVVLEADGEEYLLPFELIDKANIIPRF</sequence>
<keyword evidence="7" id="KW-1185">Reference proteome</keyword>
<dbReference type="InterPro" id="IPR035956">
    <property type="entry name" value="RimP_N_sf"/>
</dbReference>
<name>A0AAN1WGY8_9GAMM</name>
<dbReference type="FunFam" id="3.30.300.70:FF:000001">
    <property type="entry name" value="Ribosome maturation factor RimP"/>
    <property type="match status" value="1"/>
</dbReference>
<feature type="domain" description="Ribosome maturation factor RimP C-terminal" evidence="5">
    <location>
        <begin position="87"/>
        <end position="152"/>
    </location>
</feature>
<dbReference type="Gene3D" id="2.30.30.180">
    <property type="entry name" value="Ribosome maturation factor RimP, C-terminal domain"/>
    <property type="match status" value="1"/>
</dbReference>
<keyword evidence="1 3" id="KW-0963">Cytoplasm</keyword>
<evidence type="ECO:0000259" key="4">
    <source>
        <dbReference type="Pfam" id="PF02576"/>
    </source>
</evidence>
<evidence type="ECO:0000256" key="3">
    <source>
        <dbReference type="HAMAP-Rule" id="MF_01077"/>
    </source>
</evidence>
<dbReference type="InterPro" id="IPR028989">
    <property type="entry name" value="RimP_N"/>
</dbReference>
<dbReference type="Pfam" id="PF17384">
    <property type="entry name" value="DUF150_C"/>
    <property type="match status" value="1"/>
</dbReference>
<gene>
    <name evidence="3" type="primary">rimP</name>
    <name evidence="6" type="ORF">MARGE09_P1621</name>
</gene>
<dbReference type="KEGG" id="marq:MARGE09_P1621"/>
<comment type="subcellular location">
    <subcellularLocation>
        <location evidence="3">Cytoplasm</location>
    </subcellularLocation>
</comment>
<dbReference type="GO" id="GO:0005829">
    <property type="term" value="C:cytosol"/>
    <property type="evidence" value="ECO:0007669"/>
    <property type="project" value="TreeGrafter"/>
</dbReference>
<evidence type="ECO:0000259" key="5">
    <source>
        <dbReference type="Pfam" id="PF17384"/>
    </source>
</evidence>
<dbReference type="InterPro" id="IPR003728">
    <property type="entry name" value="Ribosome_maturation_RimP"/>
</dbReference>
<dbReference type="GO" id="GO:0006412">
    <property type="term" value="P:translation"/>
    <property type="evidence" value="ECO:0007669"/>
    <property type="project" value="TreeGrafter"/>
</dbReference>
<evidence type="ECO:0000256" key="1">
    <source>
        <dbReference type="ARBA" id="ARBA00022490"/>
    </source>
</evidence>
<dbReference type="HAMAP" id="MF_01077">
    <property type="entry name" value="RimP"/>
    <property type="match status" value="1"/>
</dbReference>
<dbReference type="RefSeq" id="WP_236986889.1">
    <property type="nucleotide sequence ID" value="NZ_AP023086.1"/>
</dbReference>
<dbReference type="EMBL" id="AP023086">
    <property type="protein sequence ID" value="BCD97420.1"/>
    <property type="molecule type" value="Genomic_DNA"/>
</dbReference>
<dbReference type="GO" id="GO:0000028">
    <property type="term" value="P:ribosomal small subunit assembly"/>
    <property type="evidence" value="ECO:0007669"/>
    <property type="project" value="TreeGrafter"/>
</dbReference>
<dbReference type="AlphaFoldDB" id="A0AAN1WGY8"/>